<dbReference type="InterPro" id="IPR039261">
    <property type="entry name" value="FNR_nucleotide-bd"/>
</dbReference>
<evidence type="ECO:0000256" key="5">
    <source>
        <dbReference type="ARBA" id="ARBA00022475"/>
    </source>
</evidence>
<keyword evidence="11 15" id="KW-0472">Membrane</keyword>
<dbReference type="PANTHER" id="PTHR32361">
    <property type="entry name" value="FERRIC/CUPRIC REDUCTASE TRANSMEMBRANE COMPONENT"/>
    <property type="match status" value="1"/>
</dbReference>
<evidence type="ECO:0000256" key="4">
    <source>
        <dbReference type="ARBA" id="ARBA00022448"/>
    </source>
</evidence>
<dbReference type="GO" id="GO:0006879">
    <property type="term" value="P:intracellular iron ion homeostasis"/>
    <property type="evidence" value="ECO:0007669"/>
    <property type="project" value="TreeGrafter"/>
</dbReference>
<feature type="transmembrane region" description="Helical" evidence="15">
    <location>
        <begin position="20"/>
        <end position="44"/>
    </location>
</feature>
<dbReference type="SFLD" id="SFLDG01168">
    <property type="entry name" value="Ferric_reductase_subgroup_(FRE"/>
    <property type="match status" value="1"/>
</dbReference>
<evidence type="ECO:0000256" key="3">
    <source>
        <dbReference type="ARBA" id="ARBA00012668"/>
    </source>
</evidence>
<dbReference type="EMBL" id="RBNI01001100">
    <property type="protein sequence ID" value="RUP50900.1"/>
    <property type="molecule type" value="Genomic_DNA"/>
</dbReference>
<evidence type="ECO:0000313" key="17">
    <source>
        <dbReference type="EMBL" id="RUP50900.1"/>
    </source>
</evidence>
<dbReference type="InterPro" id="IPR013112">
    <property type="entry name" value="FAD-bd_8"/>
</dbReference>
<sequence>MDQDSMDMGMDMSMISATLPYTIELLYAAYLCAFVCTAILFLTLRYHLVHLLQRVDTPEGSDQNPSPASSPSASAPSTISPFRLRNSQRTAERLLRINSYLTNKLSYTPYIGPLFLPAVGTILLGLVFTSIIATVLLLNADLILNPNRAGFLALTTVPFSIALANKNSIITALTGISHEKLNRLHRWMATATVILATVHMSLWIDQWRPFVWFLNLQLESTKVIYGLATYSTLCLLFLLSLPPIRYRLFRFFAFLHRLLALLFLILVCLHTAYAPRFILTGLLLLLLDNLISYSIKTHLSRARISILPARCTRLTLACDLSPRAGHHVYVLVPAVSWWQWHPFTVSAILPGGKTGGGAFTVHAQAVGRFTERLYALKDGTECLAIVAGPYGVPPRVDTYGAVLLVAGGSGATFTMGLLKEMMRSVERGGVTKRVEFVWCISGQAQLAWFRKDLDTALLSTMDTNFSLTIRIFIREEGDDGPVDIGECFQSSGPLKSFDCDPRVQLVTGRARAEDVLRGFVGDCAAGEGVCVVACGPSSLVADVSNAVARTSSLSGPRIDLHCERYSL</sequence>
<feature type="domain" description="FAD-binding FR-type" evidence="16">
    <location>
        <begin position="291"/>
        <end position="396"/>
    </location>
</feature>
<evidence type="ECO:0000256" key="12">
    <source>
        <dbReference type="ARBA" id="ARBA00023180"/>
    </source>
</evidence>
<keyword evidence="6 15" id="KW-0812">Transmembrane</keyword>
<keyword evidence="5" id="KW-1003">Cell membrane</keyword>
<evidence type="ECO:0000256" key="1">
    <source>
        <dbReference type="ARBA" id="ARBA00004651"/>
    </source>
</evidence>
<dbReference type="InterPro" id="IPR013121">
    <property type="entry name" value="Fe_red_NAD-bd_6"/>
</dbReference>
<dbReference type="Pfam" id="PF08030">
    <property type="entry name" value="NAD_binding_6"/>
    <property type="match status" value="1"/>
</dbReference>
<name>A0A433DJ66_9FUNG</name>
<dbReference type="InterPro" id="IPR017927">
    <property type="entry name" value="FAD-bd_FR_type"/>
</dbReference>
<feature type="transmembrane region" description="Helical" evidence="15">
    <location>
        <begin position="186"/>
        <end position="204"/>
    </location>
</feature>
<organism evidence="17 18">
    <name type="scientific">Jimgerdemannia flammicorona</name>
    <dbReference type="NCBI Taxonomy" id="994334"/>
    <lineage>
        <taxon>Eukaryota</taxon>
        <taxon>Fungi</taxon>
        <taxon>Fungi incertae sedis</taxon>
        <taxon>Mucoromycota</taxon>
        <taxon>Mucoromycotina</taxon>
        <taxon>Endogonomycetes</taxon>
        <taxon>Endogonales</taxon>
        <taxon>Endogonaceae</taxon>
        <taxon>Jimgerdemannia</taxon>
    </lineage>
</organism>
<feature type="compositionally biased region" description="Low complexity" evidence="14">
    <location>
        <begin position="65"/>
        <end position="77"/>
    </location>
</feature>
<dbReference type="SUPFAM" id="SSF63380">
    <property type="entry name" value="Riboflavin synthase domain-like"/>
    <property type="match status" value="1"/>
</dbReference>
<dbReference type="InterPro" id="IPR051410">
    <property type="entry name" value="Ferric/Cupric_Reductase"/>
</dbReference>
<evidence type="ECO:0000256" key="6">
    <source>
        <dbReference type="ARBA" id="ARBA00022692"/>
    </source>
</evidence>
<keyword evidence="10" id="KW-0406">Ion transport</keyword>
<dbReference type="GO" id="GO:0015677">
    <property type="term" value="P:copper ion import"/>
    <property type="evidence" value="ECO:0007669"/>
    <property type="project" value="TreeGrafter"/>
</dbReference>
<dbReference type="SFLD" id="SFLDS00052">
    <property type="entry name" value="Ferric_Reductase_Domain"/>
    <property type="match status" value="1"/>
</dbReference>
<evidence type="ECO:0000256" key="9">
    <source>
        <dbReference type="ARBA" id="ARBA00023002"/>
    </source>
</evidence>
<comment type="caution">
    <text evidence="17">The sequence shown here is derived from an EMBL/GenBank/DDBJ whole genome shotgun (WGS) entry which is preliminary data.</text>
</comment>
<dbReference type="OrthoDB" id="167398at2759"/>
<keyword evidence="9" id="KW-0560">Oxidoreductase</keyword>
<dbReference type="AlphaFoldDB" id="A0A433DJ66"/>
<dbReference type="InterPro" id="IPR013130">
    <property type="entry name" value="Fe3_Rdtase_TM_dom"/>
</dbReference>
<dbReference type="Pfam" id="PF08022">
    <property type="entry name" value="FAD_binding_8"/>
    <property type="match status" value="1"/>
</dbReference>
<evidence type="ECO:0000256" key="15">
    <source>
        <dbReference type="SAM" id="Phobius"/>
    </source>
</evidence>
<evidence type="ECO:0000256" key="7">
    <source>
        <dbReference type="ARBA" id="ARBA00022982"/>
    </source>
</evidence>
<dbReference type="CDD" id="cd06186">
    <property type="entry name" value="NOX_Duox_like_FAD_NADP"/>
    <property type="match status" value="1"/>
</dbReference>
<evidence type="ECO:0000256" key="11">
    <source>
        <dbReference type="ARBA" id="ARBA00023136"/>
    </source>
</evidence>
<feature type="transmembrane region" description="Helical" evidence="15">
    <location>
        <begin position="224"/>
        <end position="241"/>
    </location>
</feature>
<dbReference type="Pfam" id="PF01794">
    <property type="entry name" value="Ferric_reduct"/>
    <property type="match status" value="1"/>
</dbReference>
<gene>
    <name evidence="17" type="ORF">BC936DRAFT_137160</name>
</gene>
<comment type="subcellular location">
    <subcellularLocation>
        <location evidence="1">Cell membrane</location>
        <topology evidence="1">Multi-pass membrane protein</topology>
    </subcellularLocation>
</comment>
<dbReference type="GO" id="GO:0006826">
    <property type="term" value="P:iron ion transport"/>
    <property type="evidence" value="ECO:0007669"/>
    <property type="project" value="TreeGrafter"/>
</dbReference>
<evidence type="ECO:0000256" key="2">
    <source>
        <dbReference type="ARBA" id="ARBA00006278"/>
    </source>
</evidence>
<feature type="transmembrane region" description="Helical" evidence="15">
    <location>
        <begin position="114"/>
        <end position="137"/>
    </location>
</feature>
<feature type="region of interest" description="Disordered" evidence="14">
    <location>
        <begin position="58"/>
        <end position="80"/>
    </location>
</feature>
<dbReference type="PROSITE" id="PS51384">
    <property type="entry name" value="FAD_FR"/>
    <property type="match status" value="1"/>
</dbReference>
<dbReference type="GO" id="GO:0052851">
    <property type="term" value="F:ferric-chelate reductase (NADPH) activity"/>
    <property type="evidence" value="ECO:0007669"/>
    <property type="project" value="UniProtKB-EC"/>
</dbReference>
<keyword evidence="4" id="KW-0813">Transport</keyword>
<keyword evidence="7" id="KW-0249">Electron transport</keyword>
<feature type="transmembrane region" description="Helical" evidence="15">
    <location>
        <begin position="149"/>
        <end position="165"/>
    </location>
</feature>
<dbReference type="Proteomes" id="UP000268093">
    <property type="component" value="Unassembled WGS sequence"/>
</dbReference>
<evidence type="ECO:0000259" key="16">
    <source>
        <dbReference type="PROSITE" id="PS51384"/>
    </source>
</evidence>
<evidence type="ECO:0000256" key="13">
    <source>
        <dbReference type="ARBA" id="ARBA00048483"/>
    </source>
</evidence>
<dbReference type="SUPFAM" id="SSF52343">
    <property type="entry name" value="Ferredoxin reductase-like, C-terminal NADP-linked domain"/>
    <property type="match status" value="1"/>
</dbReference>
<comment type="similarity">
    <text evidence="2">Belongs to the ferric reductase (FRE) family.</text>
</comment>
<dbReference type="Gene3D" id="3.40.50.80">
    <property type="entry name" value="Nucleotide-binding domain of ferredoxin-NADP reductase (FNR) module"/>
    <property type="match status" value="1"/>
</dbReference>
<accession>A0A433DJ66</accession>
<dbReference type="EC" id="1.16.1.9" evidence="3"/>
<evidence type="ECO:0000256" key="10">
    <source>
        <dbReference type="ARBA" id="ARBA00023065"/>
    </source>
</evidence>
<keyword evidence="12" id="KW-0325">Glycoprotein</keyword>
<dbReference type="InterPro" id="IPR017938">
    <property type="entry name" value="Riboflavin_synthase-like_b-brl"/>
</dbReference>
<protein>
    <recommendedName>
        <fullName evidence="3">ferric-chelate reductase (NADPH)</fullName>
        <ecNumber evidence="3">1.16.1.9</ecNumber>
    </recommendedName>
</protein>
<evidence type="ECO:0000313" key="18">
    <source>
        <dbReference type="Proteomes" id="UP000268093"/>
    </source>
</evidence>
<keyword evidence="8 15" id="KW-1133">Transmembrane helix</keyword>
<reference evidence="17 18" key="1">
    <citation type="journal article" date="2018" name="New Phytol.">
        <title>Phylogenomics of Endogonaceae and evolution of mycorrhizas within Mucoromycota.</title>
        <authorList>
            <person name="Chang Y."/>
            <person name="Desiro A."/>
            <person name="Na H."/>
            <person name="Sandor L."/>
            <person name="Lipzen A."/>
            <person name="Clum A."/>
            <person name="Barry K."/>
            <person name="Grigoriev I.V."/>
            <person name="Martin F.M."/>
            <person name="Stajich J.E."/>
            <person name="Smith M.E."/>
            <person name="Bonito G."/>
            <person name="Spatafora J.W."/>
        </authorList>
    </citation>
    <scope>NUCLEOTIDE SEQUENCE [LARGE SCALE GENOMIC DNA]</scope>
    <source>
        <strain evidence="17 18">GMNB39</strain>
    </source>
</reference>
<comment type="catalytic activity">
    <reaction evidence="13">
        <text>2 a Fe(II)-siderophore + NADP(+) + H(+) = 2 a Fe(III)-siderophore + NADPH</text>
        <dbReference type="Rhea" id="RHEA:28795"/>
        <dbReference type="Rhea" id="RHEA-COMP:11342"/>
        <dbReference type="Rhea" id="RHEA-COMP:11344"/>
        <dbReference type="ChEBI" id="CHEBI:15378"/>
        <dbReference type="ChEBI" id="CHEBI:29033"/>
        <dbReference type="ChEBI" id="CHEBI:29034"/>
        <dbReference type="ChEBI" id="CHEBI:57783"/>
        <dbReference type="ChEBI" id="CHEBI:58349"/>
        <dbReference type="EC" id="1.16.1.9"/>
    </reaction>
</comment>
<keyword evidence="18" id="KW-1185">Reference proteome</keyword>
<evidence type="ECO:0000256" key="8">
    <source>
        <dbReference type="ARBA" id="ARBA00022989"/>
    </source>
</evidence>
<proteinExistence type="inferred from homology"/>
<feature type="transmembrane region" description="Helical" evidence="15">
    <location>
        <begin position="248"/>
        <end position="267"/>
    </location>
</feature>
<dbReference type="GO" id="GO:0005886">
    <property type="term" value="C:plasma membrane"/>
    <property type="evidence" value="ECO:0007669"/>
    <property type="project" value="UniProtKB-SubCell"/>
</dbReference>
<dbReference type="PANTHER" id="PTHR32361:SF9">
    <property type="entry name" value="FERRIC REDUCTASE TRANSMEMBRANE COMPONENT 3-RELATED"/>
    <property type="match status" value="1"/>
</dbReference>
<evidence type="ECO:0000256" key="14">
    <source>
        <dbReference type="SAM" id="MobiDB-lite"/>
    </source>
</evidence>